<dbReference type="EMBL" id="JWZT01004941">
    <property type="protein sequence ID" value="KII62558.1"/>
    <property type="molecule type" value="Genomic_DNA"/>
</dbReference>
<dbReference type="InterPro" id="IPR036397">
    <property type="entry name" value="RNaseH_sf"/>
</dbReference>
<dbReference type="Proteomes" id="UP000031668">
    <property type="component" value="Unassembled WGS sequence"/>
</dbReference>
<dbReference type="InterPro" id="IPR001584">
    <property type="entry name" value="Integrase_cat-core"/>
</dbReference>
<dbReference type="GO" id="GO:0015074">
    <property type="term" value="P:DNA integration"/>
    <property type="evidence" value="ECO:0007669"/>
    <property type="project" value="InterPro"/>
</dbReference>
<keyword evidence="4" id="KW-1185">Reference proteome</keyword>
<dbReference type="InterPro" id="IPR050951">
    <property type="entry name" value="Retrovirus_Pol_polyprotein"/>
</dbReference>
<dbReference type="FunFam" id="3.30.420.10:FF:000032">
    <property type="entry name" value="Retrovirus-related Pol polyprotein from transposon 297-like Protein"/>
    <property type="match status" value="1"/>
</dbReference>
<comment type="caution">
    <text evidence="2">The sequence shown here is derived from an EMBL/GenBank/DDBJ whole genome shotgun (WGS) entry which is preliminary data.</text>
</comment>
<evidence type="ECO:0000313" key="4">
    <source>
        <dbReference type="Proteomes" id="UP000031668"/>
    </source>
</evidence>
<dbReference type="Pfam" id="PF00665">
    <property type="entry name" value="rve"/>
    <property type="match status" value="1"/>
</dbReference>
<protein>
    <submittedName>
        <fullName evidence="2">Gag-Pol polyprotein</fullName>
    </submittedName>
</protein>
<name>A0A0C2IB22_THEKT</name>
<gene>
    <name evidence="2" type="ORF">RF11_13542</name>
    <name evidence="3" type="ORF">RF11_13544</name>
</gene>
<dbReference type="PANTHER" id="PTHR37984:SF15">
    <property type="entry name" value="INTEGRASE CATALYTIC DOMAIN-CONTAINING PROTEIN"/>
    <property type="match status" value="1"/>
</dbReference>
<evidence type="ECO:0000259" key="1">
    <source>
        <dbReference type="PROSITE" id="PS50994"/>
    </source>
</evidence>
<dbReference type="OrthoDB" id="775972at2759"/>
<dbReference type="AlphaFoldDB" id="A0A0C2IB22"/>
<dbReference type="PANTHER" id="PTHR37984">
    <property type="entry name" value="PROTEIN CBG26694"/>
    <property type="match status" value="1"/>
</dbReference>
<dbReference type="InterPro" id="IPR012337">
    <property type="entry name" value="RNaseH-like_sf"/>
</dbReference>
<reference evidence="2 4" key="1">
    <citation type="journal article" date="2014" name="Genome Biol. Evol.">
        <title>The genome of the myxosporean Thelohanellus kitauei shows adaptations to nutrient acquisition within its fish host.</title>
        <authorList>
            <person name="Yang Y."/>
            <person name="Xiong J."/>
            <person name="Zhou Z."/>
            <person name="Huo F."/>
            <person name="Miao W."/>
            <person name="Ran C."/>
            <person name="Liu Y."/>
            <person name="Zhang J."/>
            <person name="Feng J."/>
            <person name="Wang M."/>
            <person name="Wang M."/>
            <person name="Wang L."/>
            <person name="Yao B."/>
        </authorList>
    </citation>
    <scope>NUCLEOTIDE SEQUENCE [LARGE SCALE GENOMIC DNA]</scope>
    <source>
        <strain evidence="2">Wuqing</strain>
    </source>
</reference>
<dbReference type="Gene3D" id="3.30.420.10">
    <property type="entry name" value="Ribonuclease H-like superfamily/Ribonuclease H"/>
    <property type="match status" value="1"/>
</dbReference>
<dbReference type="OMA" id="CIRSSKH"/>
<dbReference type="EMBL" id="JWZT01004941">
    <property type="protein sequence ID" value="KII62560.1"/>
    <property type="molecule type" value="Genomic_DNA"/>
</dbReference>
<accession>A0A0C2IB22</accession>
<sequence length="150" mass="17271">MVEVIPIPDQSAATASRALINCVVSRFGIPDQIHSDQRRQFESELFKETCKVLGITKSRTTPYHPEANGNVERENRTIKEMLRHHVNEYQDNWDKYLNIVLFCIRSSKHASTRFSPAEMTLGRKLKYPANLEFSAINPHPADNFLITEEI</sequence>
<proteinExistence type="predicted"/>
<dbReference type="SUPFAM" id="SSF53098">
    <property type="entry name" value="Ribonuclease H-like"/>
    <property type="match status" value="1"/>
</dbReference>
<feature type="domain" description="Integrase catalytic" evidence="1">
    <location>
        <begin position="1"/>
        <end position="124"/>
    </location>
</feature>
<dbReference type="GO" id="GO:0003676">
    <property type="term" value="F:nucleic acid binding"/>
    <property type="evidence" value="ECO:0007669"/>
    <property type="project" value="InterPro"/>
</dbReference>
<evidence type="ECO:0000313" key="3">
    <source>
        <dbReference type="EMBL" id="KII62560.1"/>
    </source>
</evidence>
<evidence type="ECO:0000313" key="2">
    <source>
        <dbReference type="EMBL" id="KII62558.1"/>
    </source>
</evidence>
<organism evidence="2 4">
    <name type="scientific">Thelohanellus kitauei</name>
    <name type="common">Myxosporean</name>
    <dbReference type="NCBI Taxonomy" id="669202"/>
    <lineage>
        <taxon>Eukaryota</taxon>
        <taxon>Metazoa</taxon>
        <taxon>Cnidaria</taxon>
        <taxon>Myxozoa</taxon>
        <taxon>Myxosporea</taxon>
        <taxon>Bivalvulida</taxon>
        <taxon>Platysporina</taxon>
        <taxon>Myxobolidae</taxon>
        <taxon>Thelohanellus</taxon>
    </lineage>
</organism>
<dbReference type="PROSITE" id="PS50994">
    <property type="entry name" value="INTEGRASE"/>
    <property type="match status" value="1"/>
</dbReference>